<gene>
    <name evidence="2" type="ORF">SYV04_25825</name>
</gene>
<dbReference type="InterPro" id="IPR028904">
    <property type="entry name" value="Tox-REase-5_dom"/>
</dbReference>
<name>A0ABU5H8M9_9BACT</name>
<reference evidence="2 3" key="1">
    <citation type="submission" date="2023-12" db="EMBL/GenBank/DDBJ databases">
        <title>the genome sequence of Hyalangium sp. s54d21.</title>
        <authorList>
            <person name="Zhang X."/>
        </authorList>
    </citation>
    <scope>NUCLEOTIDE SEQUENCE [LARGE SCALE GENOMIC DNA]</scope>
    <source>
        <strain evidence="3">s54d21</strain>
    </source>
</reference>
<organism evidence="2 3">
    <name type="scientific">Hyalangium rubrum</name>
    <dbReference type="NCBI Taxonomy" id="3103134"/>
    <lineage>
        <taxon>Bacteria</taxon>
        <taxon>Pseudomonadati</taxon>
        <taxon>Myxococcota</taxon>
        <taxon>Myxococcia</taxon>
        <taxon>Myxococcales</taxon>
        <taxon>Cystobacterineae</taxon>
        <taxon>Archangiaceae</taxon>
        <taxon>Hyalangium</taxon>
    </lineage>
</organism>
<dbReference type="Pfam" id="PF15648">
    <property type="entry name" value="Tox-REase-5"/>
    <property type="match status" value="1"/>
</dbReference>
<dbReference type="Proteomes" id="UP001291309">
    <property type="component" value="Unassembled WGS sequence"/>
</dbReference>
<sequence>MPGWAVVLLFAVLVGCSTTTKVVRLDTGQGEPIVHVARGDVDPVEVNDDEFNEAVAKHVHTVPIPERPLEFARQLFGVPERSGWYRYERKSRRLFPLGAESELKVEISAADAELNRQYLLWCGRAWGPSSRDCLRLLVNSPVLDGEGKYALAMAISRGAVLGEMKEAFGQMVNPEAVAATITGAMTMYLMLWLLPEPVSKGVAGLMTVGLVSYLGWDLVWKLIDGWREMVAAVDRATTFEEIRAAGEKFAKVMGDKGTKAFVMLAMLAVGNTAAGMASKMPTLPGARQAAVVAEAQLNIRYTAPALAEVESVAINAEGVIVALAPNAVAMAARGNSGGKEVAKAGPPSSGGPGEWVQADEYMSESSRSYQAQVTGAPKGSAYRVRWGDKEVDFDGFDQGVLLEVKGTGYAKWVDKQLNFFRIFEGRDKMLGQAKRQFEVANGMPIRWIVAEEKLAGALRKMFRAARLEIEVIHVSPTP</sequence>
<protein>
    <submittedName>
        <fullName evidence="2">Tox-REase-5 domain-containing protein</fullName>
    </submittedName>
</protein>
<dbReference type="EMBL" id="JAXIVS010000009">
    <property type="protein sequence ID" value="MDY7229838.1"/>
    <property type="molecule type" value="Genomic_DNA"/>
</dbReference>
<dbReference type="RefSeq" id="WP_321548558.1">
    <property type="nucleotide sequence ID" value="NZ_JAXIVS010000009.1"/>
</dbReference>
<evidence type="ECO:0000313" key="2">
    <source>
        <dbReference type="EMBL" id="MDY7229838.1"/>
    </source>
</evidence>
<proteinExistence type="predicted"/>
<keyword evidence="3" id="KW-1185">Reference proteome</keyword>
<comment type="caution">
    <text evidence="2">The sequence shown here is derived from an EMBL/GenBank/DDBJ whole genome shotgun (WGS) entry which is preliminary data.</text>
</comment>
<accession>A0ABU5H8M9</accession>
<evidence type="ECO:0000313" key="3">
    <source>
        <dbReference type="Proteomes" id="UP001291309"/>
    </source>
</evidence>
<evidence type="ECO:0000259" key="1">
    <source>
        <dbReference type="Pfam" id="PF15648"/>
    </source>
</evidence>
<feature type="domain" description="Tox-REase-5" evidence="1">
    <location>
        <begin position="367"/>
        <end position="451"/>
    </location>
</feature>